<accession>A0A9W4WMZ0</accession>
<evidence type="ECO:0000313" key="2">
    <source>
        <dbReference type="Proteomes" id="UP001153678"/>
    </source>
</evidence>
<dbReference type="AlphaFoldDB" id="A0A9W4WMZ0"/>
<name>A0A9W4WMZ0_9GLOM</name>
<reference evidence="1" key="1">
    <citation type="submission" date="2022-08" db="EMBL/GenBank/DDBJ databases">
        <authorList>
            <person name="Kallberg Y."/>
            <person name="Tangrot J."/>
            <person name="Rosling A."/>
        </authorList>
    </citation>
    <scope>NUCLEOTIDE SEQUENCE</scope>
    <source>
        <strain evidence="1">Wild A</strain>
    </source>
</reference>
<sequence>MSKKAHGAICKACSNINDPFTSIENLTNKRSICRNHLKNCSNFKALYNDETWNIILAKIIQEEKENRQKKSLGKCKQDERDIINLDDEMSISITKSNKSCESSRTGSYPTFAISEPLQSSIEYYMPRHLSEENSEIEELDFEEFNSSNKKELDEFNSNSFATLNSIHPANDIRAKWKLSELFLLGMDASSFISELNIE</sequence>
<keyword evidence="2" id="KW-1185">Reference proteome</keyword>
<evidence type="ECO:0000313" key="1">
    <source>
        <dbReference type="EMBL" id="CAI2173956.1"/>
    </source>
</evidence>
<organism evidence="1 2">
    <name type="scientific">Funneliformis geosporum</name>
    <dbReference type="NCBI Taxonomy" id="1117311"/>
    <lineage>
        <taxon>Eukaryota</taxon>
        <taxon>Fungi</taxon>
        <taxon>Fungi incertae sedis</taxon>
        <taxon>Mucoromycota</taxon>
        <taxon>Glomeromycotina</taxon>
        <taxon>Glomeromycetes</taxon>
        <taxon>Glomerales</taxon>
        <taxon>Glomeraceae</taxon>
        <taxon>Funneliformis</taxon>
    </lineage>
</organism>
<dbReference type="OrthoDB" id="2436883at2759"/>
<gene>
    <name evidence="1" type="ORF">FWILDA_LOCUS6348</name>
</gene>
<protein>
    <submittedName>
        <fullName evidence="1">7421_t:CDS:1</fullName>
    </submittedName>
</protein>
<dbReference type="Proteomes" id="UP001153678">
    <property type="component" value="Unassembled WGS sequence"/>
</dbReference>
<comment type="caution">
    <text evidence="1">The sequence shown here is derived from an EMBL/GenBank/DDBJ whole genome shotgun (WGS) entry which is preliminary data.</text>
</comment>
<dbReference type="EMBL" id="CAMKVN010001141">
    <property type="protein sequence ID" value="CAI2173956.1"/>
    <property type="molecule type" value="Genomic_DNA"/>
</dbReference>
<proteinExistence type="predicted"/>